<evidence type="ECO:0008006" key="3">
    <source>
        <dbReference type="Google" id="ProtNLM"/>
    </source>
</evidence>
<gene>
    <name evidence="2" type="ORF">MM415A00115_0006</name>
    <name evidence="1" type="ORF">MM415B00490_0034</name>
</gene>
<dbReference type="EMBL" id="MT141521">
    <property type="protein sequence ID" value="QJA64536.1"/>
    <property type="molecule type" value="Genomic_DNA"/>
</dbReference>
<sequence>MRGMEELECSVCHKKFKPKNPDDRLAYVTDNETFCSLDCWHVIVDKRAKQIRKNLWNYTKFK</sequence>
<protein>
    <recommendedName>
        <fullName evidence="3">MYM-type domain-containing protein</fullName>
    </recommendedName>
</protein>
<name>A0A6M3J3T9_9ZZZZ</name>
<evidence type="ECO:0000313" key="2">
    <source>
        <dbReference type="EMBL" id="QJI04771.1"/>
    </source>
</evidence>
<dbReference type="EMBL" id="MT145190">
    <property type="protein sequence ID" value="QJI04771.1"/>
    <property type="molecule type" value="Genomic_DNA"/>
</dbReference>
<reference evidence="1" key="1">
    <citation type="submission" date="2020-03" db="EMBL/GenBank/DDBJ databases">
        <title>The deep terrestrial virosphere.</title>
        <authorList>
            <person name="Holmfeldt K."/>
            <person name="Nilsson E."/>
            <person name="Simone D."/>
            <person name="Lopez-Fernandez M."/>
            <person name="Wu X."/>
            <person name="de Brujin I."/>
            <person name="Lundin D."/>
            <person name="Andersson A."/>
            <person name="Bertilsson S."/>
            <person name="Dopson M."/>
        </authorList>
    </citation>
    <scope>NUCLEOTIDE SEQUENCE</scope>
    <source>
        <strain evidence="2">MM415A00115</strain>
        <strain evidence="1">MM415B00490</strain>
    </source>
</reference>
<accession>A0A6M3J3T9</accession>
<evidence type="ECO:0000313" key="1">
    <source>
        <dbReference type="EMBL" id="QJA64536.1"/>
    </source>
</evidence>
<dbReference type="AlphaFoldDB" id="A0A6M3J3T9"/>
<proteinExistence type="predicted"/>
<organism evidence="1">
    <name type="scientific">viral metagenome</name>
    <dbReference type="NCBI Taxonomy" id="1070528"/>
    <lineage>
        <taxon>unclassified sequences</taxon>
        <taxon>metagenomes</taxon>
        <taxon>organismal metagenomes</taxon>
    </lineage>
</organism>